<evidence type="ECO:0000256" key="1">
    <source>
        <dbReference type="SAM" id="MobiDB-lite"/>
    </source>
</evidence>
<comment type="caution">
    <text evidence="3">The sequence shown here is derived from an EMBL/GenBank/DDBJ whole genome shotgun (WGS) entry which is preliminary data.</text>
</comment>
<evidence type="ECO:0000313" key="3">
    <source>
        <dbReference type="EMBL" id="RKD89146.1"/>
    </source>
</evidence>
<protein>
    <submittedName>
        <fullName evidence="3">Putative polysaccharide biosynthesis protein</fullName>
    </submittedName>
</protein>
<feature type="domain" description="Alpha-L-glutamate ligase-related protein ATP-grasp" evidence="2">
    <location>
        <begin position="172"/>
        <end position="387"/>
    </location>
</feature>
<evidence type="ECO:0000313" key="4">
    <source>
        <dbReference type="Proteomes" id="UP000283805"/>
    </source>
</evidence>
<keyword evidence="4" id="KW-1185">Reference proteome</keyword>
<proteinExistence type="predicted"/>
<dbReference type="SUPFAM" id="SSF56059">
    <property type="entry name" value="Glutathione synthetase ATP-binding domain-like"/>
    <property type="match status" value="1"/>
</dbReference>
<dbReference type="InterPro" id="IPR039523">
    <property type="entry name" value="RimK-rel_E_lig_ATP-grasp"/>
</dbReference>
<feature type="region of interest" description="Disordered" evidence="1">
    <location>
        <begin position="144"/>
        <end position="172"/>
    </location>
</feature>
<dbReference type="AlphaFoldDB" id="A0A3R7KJ44"/>
<feature type="compositionally biased region" description="Basic and acidic residues" evidence="1">
    <location>
        <begin position="155"/>
        <end position="169"/>
    </location>
</feature>
<dbReference type="Pfam" id="PF14397">
    <property type="entry name" value="ATPgrasp_ST"/>
    <property type="match status" value="1"/>
</dbReference>
<name>A0A3R7KJ44_9EURY</name>
<dbReference type="Proteomes" id="UP000283805">
    <property type="component" value="Unassembled WGS sequence"/>
</dbReference>
<sequence>MGRRPAGTVVNVRQLYHTIRGVQDLAATERESTVSRSLRRRCWLWRRGFLSRSDAVYDLDESTYRDYVSDYQRYVRSKRINGTWSVALSNKLLFHRVMQPFDAHRMAVYGMLRDGTYHPIDDRVDGPAAGSAARHELADGGPALEAVSGTISGTESDRTEGRRERDAPHTTRNAAQRVVERLEAEERLVLKWVRGGGGNNVLLCTRTEDGYRVNGDQYAEVEFRSLVSNLDEYLVCEYVEQGPFGAALYPETPNTLRIITMYDEAAGEPFIAAAIHRIGTSDSAPLDNFTQGGLSAAIDPDSGTLSAGAQPPVDGEVEWHSRHPDTGVPIDGAQVPGWHRIRERLLEIAAGCSFVPYVGWDVIVTDEDGSFTVIEANSYPGLKSIQVHGPLLADDRVRRFYERHGVR</sequence>
<gene>
    <name evidence="3" type="ORF">ATJ93_3972</name>
</gene>
<dbReference type="EMBL" id="RAPO01000004">
    <property type="protein sequence ID" value="RKD89146.1"/>
    <property type="molecule type" value="Genomic_DNA"/>
</dbReference>
<evidence type="ECO:0000259" key="2">
    <source>
        <dbReference type="Pfam" id="PF14397"/>
    </source>
</evidence>
<reference evidence="3 4" key="1">
    <citation type="submission" date="2018-09" db="EMBL/GenBank/DDBJ databases">
        <title>Genomic Encyclopedia of Archaeal and Bacterial Type Strains, Phase II (KMG-II): from individual species to whole genera.</title>
        <authorList>
            <person name="Goeker M."/>
        </authorList>
    </citation>
    <scope>NUCLEOTIDE SEQUENCE [LARGE SCALE GENOMIC DNA]</scope>
    <source>
        <strain evidence="3 4">DSM 13151</strain>
    </source>
</reference>
<accession>A0A3R7KJ44</accession>
<organism evidence="3 4">
    <name type="scientific">Halopiger aswanensis</name>
    <dbReference type="NCBI Taxonomy" id="148449"/>
    <lineage>
        <taxon>Archaea</taxon>
        <taxon>Methanobacteriati</taxon>
        <taxon>Methanobacteriota</taxon>
        <taxon>Stenosarchaea group</taxon>
        <taxon>Halobacteria</taxon>
        <taxon>Halobacteriales</taxon>
        <taxon>Natrialbaceae</taxon>
        <taxon>Halopiger</taxon>
    </lineage>
</organism>